<gene>
    <name evidence="19" type="ORF">AMJ39_04170</name>
</gene>
<keyword evidence="13 14" id="KW-0472">Membrane</keyword>
<evidence type="ECO:0000256" key="9">
    <source>
        <dbReference type="ARBA" id="ARBA00022833"/>
    </source>
</evidence>
<keyword evidence="5 14" id="KW-0812">Transmembrane</keyword>
<dbReference type="InterPro" id="IPR000644">
    <property type="entry name" value="CBS_dom"/>
</dbReference>
<dbReference type="SUPFAM" id="SSF54631">
    <property type="entry name" value="CBS-domain pair"/>
    <property type="match status" value="1"/>
</dbReference>
<keyword evidence="12 17" id="KW-0129">CBS domain</keyword>
<comment type="caution">
    <text evidence="19">The sequence shown here is derived from an EMBL/GenBank/DDBJ whole genome shotgun (WGS) entry which is preliminary data.</text>
</comment>
<sequence>MLRRIGLFRLFGIQVSLNYTWFIIFALITWTLAVRYFPSTYPGLSPWVYWLVGAVAALLLFVSVLFHEFSHSLVARRSGLPIKEITLFIFGGVAQMGEDVKDPRTELKMAVAGPAASVLLAVLFGASAAFFYITVGRSPLVAVLTYVATLNLILTFFNLVPGFPLDGGRVLRALLWMRTNDIRQATRIASAVGQGFAILLILLGVVSFLSGQLVSGVWLVLIGLFLKQAAELGYRQVMVRRSLMGIKVRELMTAEVVAVDPSLTLERLAHDYFLGYRYSSFPVLQEGEVVGMVGLDEMKRVAREVWPTVRVIEVMRPLAPDGYAHPDEDASHALARMLRADLGRLPVIENGELVGILTRRDVMHLLRIRTDLGE</sequence>
<evidence type="ECO:0000256" key="14">
    <source>
        <dbReference type="PIRNR" id="PIRNR006404"/>
    </source>
</evidence>
<dbReference type="GO" id="GO:0046872">
    <property type="term" value="F:metal ion binding"/>
    <property type="evidence" value="ECO:0007669"/>
    <property type="project" value="UniProtKB-UniRule"/>
</dbReference>
<dbReference type="PROSITE" id="PS51371">
    <property type="entry name" value="CBS"/>
    <property type="match status" value="2"/>
</dbReference>
<feature type="transmembrane region" description="Helical" evidence="14">
    <location>
        <begin position="7"/>
        <end position="28"/>
    </location>
</feature>
<comment type="subcellular location">
    <subcellularLocation>
        <location evidence="1 14">Cell membrane</location>
        <topology evidence="1 14">Multi-pass membrane protein</topology>
    </subcellularLocation>
</comment>
<evidence type="ECO:0000256" key="17">
    <source>
        <dbReference type="PROSITE-ProRule" id="PRU00703"/>
    </source>
</evidence>
<feature type="transmembrane region" description="Helical" evidence="14">
    <location>
        <begin position="140"/>
        <end position="165"/>
    </location>
</feature>
<keyword evidence="9 14" id="KW-0862">Zinc</keyword>
<dbReference type="PANTHER" id="PTHR39188:SF3">
    <property type="entry name" value="STAGE IV SPORULATION PROTEIN FB"/>
    <property type="match status" value="1"/>
</dbReference>
<dbReference type="InterPro" id="IPR016483">
    <property type="entry name" value="UCP006404_Pept_M50_CBS"/>
</dbReference>
<dbReference type="EMBL" id="LIZS01000016">
    <property type="protein sequence ID" value="KPJ53574.1"/>
    <property type="molecule type" value="Genomic_DNA"/>
</dbReference>
<keyword evidence="6 14" id="KW-0479">Metal-binding</keyword>
<dbReference type="Gene3D" id="3.10.580.10">
    <property type="entry name" value="CBS-domain"/>
    <property type="match status" value="2"/>
</dbReference>
<feature type="domain" description="CBS" evidence="18">
    <location>
        <begin position="315"/>
        <end position="372"/>
    </location>
</feature>
<feature type="transmembrane region" description="Helical" evidence="14">
    <location>
        <begin position="215"/>
        <end position="234"/>
    </location>
</feature>
<dbReference type="AlphaFoldDB" id="A0A0S7WTU3"/>
<dbReference type="PIRSF" id="PIRSF006404">
    <property type="entry name" value="UCP006404_Pept_M50_CBS"/>
    <property type="match status" value="1"/>
</dbReference>
<feature type="transmembrane region" description="Helical" evidence="14">
    <location>
        <begin position="48"/>
        <end position="67"/>
    </location>
</feature>
<evidence type="ECO:0000313" key="20">
    <source>
        <dbReference type="Proteomes" id="UP000052008"/>
    </source>
</evidence>
<dbReference type="SMART" id="SM00116">
    <property type="entry name" value="CBS"/>
    <property type="match status" value="2"/>
</dbReference>
<dbReference type="Pfam" id="PF02163">
    <property type="entry name" value="Peptidase_M50"/>
    <property type="match status" value="2"/>
</dbReference>
<dbReference type="InterPro" id="IPR008915">
    <property type="entry name" value="Peptidase_M50"/>
</dbReference>
<feature type="binding site" evidence="16">
    <location>
        <position position="67"/>
    </location>
    <ligand>
        <name>Zn(2+)</name>
        <dbReference type="ChEBI" id="CHEBI:29105"/>
        <note>catalytic</note>
    </ligand>
</feature>
<feature type="transmembrane region" description="Helical" evidence="14">
    <location>
        <begin position="186"/>
        <end position="209"/>
    </location>
</feature>
<keyword evidence="8 14" id="KW-0378">Hydrolase</keyword>
<feature type="binding site" evidence="16">
    <location>
        <position position="166"/>
    </location>
    <ligand>
        <name>Zn(2+)</name>
        <dbReference type="ChEBI" id="CHEBI:29105"/>
        <note>catalytic</note>
    </ligand>
</feature>
<evidence type="ECO:0000313" key="19">
    <source>
        <dbReference type="EMBL" id="KPJ53574.1"/>
    </source>
</evidence>
<organism evidence="19 20">
    <name type="scientific">candidate division TA06 bacterium DG_24</name>
    <dbReference type="NCBI Taxonomy" id="1703770"/>
    <lineage>
        <taxon>Bacteria</taxon>
        <taxon>Bacteria division TA06</taxon>
    </lineage>
</organism>
<dbReference type="GO" id="GO:0006508">
    <property type="term" value="P:proteolysis"/>
    <property type="evidence" value="ECO:0007669"/>
    <property type="project" value="UniProtKB-KW"/>
</dbReference>
<evidence type="ECO:0000256" key="6">
    <source>
        <dbReference type="ARBA" id="ARBA00022723"/>
    </source>
</evidence>
<feature type="domain" description="CBS" evidence="18">
    <location>
        <begin position="252"/>
        <end position="308"/>
    </location>
</feature>
<comment type="cofactor">
    <cofactor evidence="14 16">
        <name>Zn(2+)</name>
        <dbReference type="ChEBI" id="CHEBI:29105"/>
    </cofactor>
    <text evidence="14 16">Binds 1 zinc ion per subunit.</text>
</comment>
<accession>A0A0S7WTU3</accession>
<protein>
    <recommendedName>
        <fullName evidence="14">Zinc metalloprotease</fullName>
    </recommendedName>
</protein>
<evidence type="ECO:0000256" key="13">
    <source>
        <dbReference type="ARBA" id="ARBA00023136"/>
    </source>
</evidence>
<dbReference type="PANTHER" id="PTHR39188">
    <property type="entry name" value="MEMBRANE-ASSOCIATED ZINC METALLOPROTEASE M50B"/>
    <property type="match status" value="1"/>
</dbReference>
<evidence type="ECO:0000256" key="3">
    <source>
        <dbReference type="ARBA" id="ARBA00022475"/>
    </source>
</evidence>
<evidence type="ECO:0000256" key="10">
    <source>
        <dbReference type="ARBA" id="ARBA00022989"/>
    </source>
</evidence>
<evidence type="ECO:0000256" key="5">
    <source>
        <dbReference type="ARBA" id="ARBA00022692"/>
    </source>
</evidence>
<dbReference type="Pfam" id="PF00571">
    <property type="entry name" value="CBS"/>
    <property type="match status" value="2"/>
</dbReference>
<evidence type="ECO:0000256" key="4">
    <source>
        <dbReference type="ARBA" id="ARBA00022670"/>
    </source>
</evidence>
<reference evidence="19 20" key="1">
    <citation type="journal article" date="2015" name="Microbiome">
        <title>Genomic resolution of linkages in carbon, nitrogen, and sulfur cycling among widespread estuary sediment bacteria.</title>
        <authorList>
            <person name="Baker B.J."/>
            <person name="Lazar C.S."/>
            <person name="Teske A.P."/>
            <person name="Dick G.J."/>
        </authorList>
    </citation>
    <scope>NUCLEOTIDE SEQUENCE [LARGE SCALE GENOMIC DNA]</scope>
    <source>
        <strain evidence="19">DG_24</strain>
    </source>
</reference>
<evidence type="ECO:0000256" key="7">
    <source>
        <dbReference type="ARBA" id="ARBA00022737"/>
    </source>
</evidence>
<dbReference type="GO" id="GO:0005886">
    <property type="term" value="C:plasma membrane"/>
    <property type="evidence" value="ECO:0007669"/>
    <property type="project" value="UniProtKB-SubCell"/>
</dbReference>
<evidence type="ECO:0000256" key="2">
    <source>
        <dbReference type="ARBA" id="ARBA00007931"/>
    </source>
</evidence>
<comment type="similarity">
    <text evidence="2 14">Belongs to the peptidase M50B family.</text>
</comment>
<dbReference type="Proteomes" id="UP000052008">
    <property type="component" value="Unassembled WGS sequence"/>
</dbReference>
<evidence type="ECO:0000256" key="12">
    <source>
        <dbReference type="ARBA" id="ARBA00023122"/>
    </source>
</evidence>
<feature type="binding site" evidence="16">
    <location>
        <position position="71"/>
    </location>
    <ligand>
        <name>Zn(2+)</name>
        <dbReference type="ChEBI" id="CHEBI:29105"/>
        <note>catalytic</note>
    </ligand>
</feature>
<dbReference type="GO" id="GO:0008237">
    <property type="term" value="F:metallopeptidase activity"/>
    <property type="evidence" value="ECO:0007669"/>
    <property type="project" value="UniProtKB-UniRule"/>
</dbReference>
<evidence type="ECO:0000256" key="8">
    <source>
        <dbReference type="ARBA" id="ARBA00022801"/>
    </source>
</evidence>
<evidence type="ECO:0000256" key="16">
    <source>
        <dbReference type="PIRSR" id="PIRSR006404-2"/>
    </source>
</evidence>
<dbReference type="PATRIC" id="fig|1703770.3.peg.1665"/>
<evidence type="ECO:0000256" key="11">
    <source>
        <dbReference type="ARBA" id="ARBA00023049"/>
    </source>
</evidence>
<feature type="transmembrane region" description="Helical" evidence="14">
    <location>
        <begin position="111"/>
        <end position="134"/>
    </location>
</feature>
<keyword evidence="7" id="KW-0677">Repeat</keyword>
<dbReference type="InterPro" id="IPR046342">
    <property type="entry name" value="CBS_dom_sf"/>
</dbReference>
<keyword evidence="10 14" id="KW-1133">Transmembrane helix</keyword>
<keyword evidence="4 14" id="KW-0645">Protease</keyword>
<feature type="active site" evidence="15">
    <location>
        <position position="68"/>
    </location>
</feature>
<keyword evidence="3 14" id="KW-1003">Cell membrane</keyword>
<dbReference type="STRING" id="1703770.AMJ39_04170"/>
<evidence type="ECO:0000256" key="1">
    <source>
        <dbReference type="ARBA" id="ARBA00004651"/>
    </source>
</evidence>
<dbReference type="CDD" id="cd06164">
    <property type="entry name" value="S2P-M50_SpoIVFB_CBS"/>
    <property type="match status" value="1"/>
</dbReference>
<name>A0A0S7WTU3_UNCT6</name>
<proteinExistence type="inferred from homology"/>
<evidence type="ECO:0000259" key="18">
    <source>
        <dbReference type="PROSITE" id="PS51371"/>
    </source>
</evidence>
<keyword evidence="11 14" id="KW-0482">Metalloprotease</keyword>
<evidence type="ECO:0000256" key="15">
    <source>
        <dbReference type="PIRSR" id="PIRSR006404-1"/>
    </source>
</evidence>